<feature type="domain" description="HTH tetR-type" evidence="13">
    <location>
        <begin position="435"/>
        <end position="495"/>
    </location>
</feature>
<keyword evidence="4" id="KW-0444">Lipid biosynthesis</keyword>
<dbReference type="Pfam" id="PF02801">
    <property type="entry name" value="Ketoacyl-synt_C"/>
    <property type="match status" value="1"/>
</dbReference>
<evidence type="ECO:0000256" key="4">
    <source>
        <dbReference type="ARBA" id="ARBA00022516"/>
    </source>
</evidence>
<dbReference type="AlphaFoldDB" id="A0AA38XYT6"/>
<dbReference type="GO" id="GO:0006633">
    <property type="term" value="P:fatty acid biosynthetic process"/>
    <property type="evidence" value="ECO:0007669"/>
    <property type="project" value="UniProtKB-KW"/>
</dbReference>
<keyword evidence="8" id="KW-0443">Lipid metabolism</keyword>
<evidence type="ECO:0000313" key="15">
    <source>
        <dbReference type="EMBL" id="KAJ9627451.1"/>
    </source>
</evidence>
<evidence type="ECO:0000259" key="14">
    <source>
        <dbReference type="PROSITE" id="PS52004"/>
    </source>
</evidence>
<dbReference type="NCBIfam" id="TIGR03150">
    <property type="entry name" value="fabF"/>
    <property type="match status" value="1"/>
</dbReference>
<dbReference type="InterPro" id="IPR016039">
    <property type="entry name" value="Thiolase-like"/>
</dbReference>
<keyword evidence="11" id="KW-0012">Acyltransferase</keyword>
<dbReference type="PROSITE" id="PS52004">
    <property type="entry name" value="KS3_2"/>
    <property type="match status" value="1"/>
</dbReference>
<accession>A0AA38XYT6</accession>
<dbReference type="InterPro" id="IPR017568">
    <property type="entry name" value="3-oxoacyl-ACP_synth-2"/>
</dbReference>
<dbReference type="SUPFAM" id="SSF46689">
    <property type="entry name" value="Homeodomain-like"/>
    <property type="match status" value="1"/>
</dbReference>
<dbReference type="InterPro" id="IPR000794">
    <property type="entry name" value="Beta-ketoacyl_synthase"/>
</dbReference>
<keyword evidence="10" id="KW-0275">Fatty acid biosynthesis</keyword>
<evidence type="ECO:0000256" key="2">
    <source>
        <dbReference type="ARBA" id="ARBA00013191"/>
    </source>
</evidence>
<proteinExistence type="inferred from homology"/>
<dbReference type="Pfam" id="PF03358">
    <property type="entry name" value="FMN_red"/>
    <property type="match status" value="1"/>
</dbReference>
<evidence type="ECO:0000256" key="11">
    <source>
        <dbReference type="ARBA" id="ARBA00023315"/>
    </source>
</evidence>
<dbReference type="SUPFAM" id="SSF52218">
    <property type="entry name" value="Flavoproteins"/>
    <property type="match status" value="1"/>
</dbReference>
<sequence>MGNRIVVTGMGVVSPLGCGVETVWSRLLAGRSGIGPLGEALSAGTGCNVGGRVPDRVQDPEAGFDSSDVIAPKDLKKMDRFVEFALVAAHEALAQAGWREADERSLLRTATVIATGIGGFGSIVNAVHTTESRGPGRLSPFTAPTFLASMAAGQASIRYGFKGPQGAPVTACAAGVQAIGDAARLIRSGEADIALCGGAEAAMHRVSLGGFAAAKALSTSFNDTPQAASRPFDEQRDGFVMSEGAGLLVIERLDHALSRGATPLAELVGYGTTSDAYHLTAGPDDGSGARRAMEIALAQAGISAEQVDHINAHATSTQVGDRAELAAMRALFGARPDLLISATKSSTGHLLGAAGGIEAIFTVLALRDQVAPATLNLGRPDPLTEGLSIVAGTPRKADFEFALTNGFGFGGAHVSMAAPSGFRSRTALRWEGARALSRRWILDAAGTVFAEEGFENATMKRIAEVCGVTKVTVYAHYRDKARLYKAVMDGHLASIPDARLDAHEALVLGDALMRIADGIGRLAADPACQAFCRALSRSDHARDVYMGHWSTVLEPYLALATQAMANASVRSSHPGDGEKFLRLVLTEHGLPHGSTPVSGSDATVALFMRAYGMLCPDACDSILAISGSARRLSTNTALLRALEEISPPDIALSTYADLSGLPVFSPDLEDLPLPDSVVHLKRCIEASDGILISSPEYARGILGGLKNAMDWLVSGDLVIAKPIALVHASHRGDDMLASLRLVLSTISSRFNEELLLRFPFMKMEPEAVAAAVRQPVNRGPAEAFLQEFARYCGRPEGD</sequence>
<comment type="similarity">
    <text evidence="1 12">Belongs to the thiolase-like superfamily. Beta-ketoacyl-ACP synthases family.</text>
</comment>
<evidence type="ECO:0000256" key="6">
    <source>
        <dbReference type="ARBA" id="ARBA00022679"/>
    </source>
</evidence>
<dbReference type="SMART" id="SM00825">
    <property type="entry name" value="PKS_KS"/>
    <property type="match status" value="1"/>
</dbReference>
<dbReference type="Gene3D" id="3.40.50.360">
    <property type="match status" value="1"/>
</dbReference>
<dbReference type="GO" id="GO:0003677">
    <property type="term" value="F:DNA binding"/>
    <property type="evidence" value="ECO:0007669"/>
    <property type="project" value="UniProtKB-KW"/>
</dbReference>
<evidence type="ECO:0000256" key="7">
    <source>
        <dbReference type="ARBA" id="ARBA00022832"/>
    </source>
</evidence>
<organism evidence="15">
    <name type="scientific">Knufia peltigerae</name>
    <dbReference type="NCBI Taxonomy" id="1002370"/>
    <lineage>
        <taxon>Eukaryota</taxon>
        <taxon>Fungi</taxon>
        <taxon>Dikarya</taxon>
        <taxon>Ascomycota</taxon>
        <taxon>Pezizomycotina</taxon>
        <taxon>Eurotiomycetes</taxon>
        <taxon>Chaetothyriomycetidae</taxon>
        <taxon>Chaetothyriales</taxon>
        <taxon>Trichomeriaceae</taxon>
        <taxon>Knufia</taxon>
    </lineage>
</organism>
<evidence type="ECO:0000256" key="8">
    <source>
        <dbReference type="ARBA" id="ARBA00023098"/>
    </source>
</evidence>
<dbReference type="InterPro" id="IPR014031">
    <property type="entry name" value="Ketoacyl_synth_C"/>
</dbReference>
<reference evidence="15" key="1">
    <citation type="submission" date="2022-10" db="EMBL/GenBank/DDBJ databases">
        <title>Culturing micro-colonial fungi from biological soil crusts in the Mojave desert and describing Neophaeococcomyces mojavensis, and introducing the new genera and species Taxawa tesnikishii.</title>
        <authorList>
            <person name="Kurbessoian T."/>
            <person name="Stajich J.E."/>
        </authorList>
    </citation>
    <scope>NUCLEOTIDE SEQUENCE</scope>
    <source>
        <strain evidence="15">TK_35</strain>
    </source>
</reference>
<keyword evidence="7" id="KW-0276">Fatty acid metabolism</keyword>
<evidence type="ECO:0000256" key="3">
    <source>
        <dbReference type="ARBA" id="ARBA00022450"/>
    </source>
</evidence>
<dbReference type="FunFam" id="3.40.47.10:FF:000018">
    <property type="entry name" value="3-oxoacyl-[acyl-carrier-protein] synthase 2"/>
    <property type="match status" value="1"/>
</dbReference>
<dbReference type="InterPro" id="IPR020841">
    <property type="entry name" value="PKS_Beta-ketoAc_synthase_dom"/>
</dbReference>
<dbReference type="Gene3D" id="1.10.357.10">
    <property type="entry name" value="Tetracycline Repressor, domain 2"/>
    <property type="match status" value="1"/>
</dbReference>
<dbReference type="InterPro" id="IPR018201">
    <property type="entry name" value="Ketoacyl_synth_AS"/>
</dbReference>
<feature type="domain" description="Ketosynthase family 3 (KS3)" evidence="14">
    <location>
        <begin position="2"/>
        <end position="420"/>
    </location>
</feature>
<dbReference type="CDD" id="cd00834">
    <property type="entry name" value="KAS_I_II"/>
    <property type="match status" value="1"/>
</dbReference>
<evidence type="ECO:0000256" key="1">
    <source>
        <dbReference type="ARBA" id="ARBA00008467"/>
    </source>
</evidence>
<name>A0AA38XYT6_9EURO</name>
<dbReference type="Gene3D" id="3.40.47.10">
    <property type="match status" value="2"/>
</dbReference>
<dbReference type="GO" id="GO:0016491">
    <property type="term" value="F:oxidoreductase activity"/>
    <property type="evidence" value="ECO:0007669"/>
    <property type="project" value="InterPro"/>
</dbReference>
<dbReference type="PRINTS" id="PR00455">
    <property type="entry name" value="HTHTETR"/>
</dbReference>
<dbReference type="PANTHER" id="PTHR11712">
    <property type="entry name" value="POLYKETIDE SYNTHASE-RELATED"/>
    <property type="match status" value="1"/>
</dbReference>
<dbReference type="EMBL" id="JAPDRN010000077">
    <property type="protein sequence ID" value="KAJ9627451.1"/>
    <property type="molecule type" value="Genomic_DNA"/>
</dbReference>
<dbReference type="SUPFAM" id="SSF53901">
    <property type="entry name" value="Thiolase-like"/>
    <property type="match status" value="2"/>
</dbReference>
<dbReference type="Pfam" id="PF00440">
    <property type="entry name" value="TetR_N"/>
    <property type="match status" value="1"/>
</dbReference>
<keyword evidence="3" id="KW-0596">Phosphopantetheine</keyword>
<keyword evidence="9" id="KW-0238">DNA-binding</keyword>
<dbReference type="GO" id="GO:0004315">
    <property type="term" value="F:3-oxoacyl-[acyl-carrier-protein] synthase activity"/>
    <property type="evidence" value="ECO:0007669"/>
    <property type="project" value="UniProtKB-EC"/>
</dbReference>
<evidence type="ECO:0000256" key="5">
    <source>
        <dbReference type="ARBA" id="ARBA00022553"/>
    </source>
</evidence>
<evidence type="ECO:0000259" key="13">
    <source>
        <dbReference type="PROSITE" id="PS50977"/>
    </source>
</evidence>
<evidence type="ECO:0000256" key="9">
    <source>
        <dbReference type="ARBA" id="ARBA00023125"/>
    </source>
</evidence>
<dbReference type="EC" id="2.3.1.41" evidence="2"/>
<evidence type="ECO:0000256" key="12">
    <source>
        <dbReference type="RuleBase" id="RU003694"/>
    </source>
</evidence>
<dbReference type="PANTHER" id="PTHR11712:SF321">
    <property type="entry name" value="3-OXOACYL-[ACYL-CARRIER-PROTEIN] SYNTHASE 2"/>
    <property type="match status" value="1"/>
</dbReference>
<dbReference type="InterPro" id="IPR014030">
    <property type="entry name" value="Ketoacyl_synth_N"/>
</dbReference>
<dbReference type="GO" id="GO:0005829">
    <property type="term" value="C:cytosol"/>
    <property type="evidence" value="ECO:0007669"/>
    <property type="project" value="TreeGrafter"/>
</dbReference>
<dbReference type="PROSITE" id="PS00606">
    <property type="entry name" value="KS3_1"/>
    <property type="match status" value="1"/>
</dbReference>
<dbReference type="NCBIfam" id="NF004970">
    <property type="entry name" value="PRK06333.1"/>
    <property type="match status" value="1"/>
</dbReference>
<dbReference type="InterPro" id="IPR005025">
    <property type="entry name" value="FMN_Rdtase-like_dom"/>
</dbReference>
<keyword evidence="6 12" id="KW-0808">Transferase</keyword>
<keyword evidence="5" id="KW-0597">Phosphoprotein</keyword>
<dbReference type="InterPro" id="IPR029039">
    <property type="entry name" value="Flavoprotein-like_sf"/>
</dbReference>
<gene>
    <name evidence="15" type="ORF">H2204_009678</name>
</gene>
<dbReference type="NCBIfam" id="NF005589">
    <property type="entry name" value="PRK07314.1"/>
    <property type="match status" value="1"/>
</dbReference>
<evidence type="ECO:0000256" key="10">
    <source>
        <dbReference type="ARBA" id="ARBA00023160"/>
    </source>
</evidence>
<dbReference type="InterPro" id="IPR009057">
    <property type="entry name" value="Homeodomain-like_sf"/>
</dbReference>
<comment type="caution">
    <text evidence="15">The sequence shown here is derived from an EMBL/GenBank/DDBJ whole genome shotgun (WGS) entry which is preliminary data.</text>
</comment>
<protein>
    <recommendedName>
        <fullName evidence="2">beta-ketoacyl-[acyl-carrier-protein] synthase I</fullName>
        <ecNumber evidence="2">2.3.1.41</ecNumber>
    </recommendedName>
</protein>
<dbReference type="Pfam" id="PF00109">
    <property type="entry name" value="ketoacyl-synt"/>
    <property type="match status" value="1"/>
</dbReference>
<dbReference type="PROSITE" id="PS50977">
    <property type="entry name" value="HTH_TETR_2"/>
    <property type="match status" value="1"/>
</dbReference>
<dbReference type="InterPro" id="IPR001647">
    <property type="entry name" value="HTH_TetR"/>
</dbReference>